<keyword evidence="4" id="KW-0238">DNA-binding</keyword>
<comment type="similarity">
    <text evidence="2">Belongs to the plant ACBP60 protein family.</text>
</comment>
<feature type="compositionally biased region" description="Acidic residues" evidence="8">
    <location>
        <begin position="27"/>
        <end position="37"/>
    </location>
</feature>
<dbReference type="GO" id="GO:0005516">
    <property type="term" value="F:calmodulin binding"/>
    <property type="evidence" value="ECO:0007669"/>
    <property type="project" value="InterPro"/>
</dbReference>
<feature type="region of interest" description="Disordered" evidence="8">
    <location>
        <begin position="1"/>
        <end position="42"/>
    </location>
</feature>
<evidence type="ECO:0000256" key="1">
    <source>
        <dbReference type="ARBA" id="ARBA00004123"/>
    </source>
</evidence>
<dbReference type="AlphaFoldDB" id="A0A1D1Z1Q7"/>
<dbReference type="GO" id="GO:0005634">
    <property type="term" value="C:nucleus"/>
    <property type="evidence" value="ECO:0007669"/>
    <property type="project" value="UniProtKB-SubCell"/>
</dbReference>
<name>A0A1D1Z1Q7_9ARAE</name>
<evidence type="ECO:0000256" key="8">
    <source>
        <dbReference type="SAM" id="MobiDB-lite"/>
    </source>
</evidence>
<accession>A0A1D1Z1Q7</accession>
<dbReference type="GO" id="GO:0043565">
    <property type="term" value="F:sequence-specific DNA binding"/>
    <property type="evidence" value="ECO:0007669"/>
    <property type="project" value="TreeGrafter"/>
</dbReference>
<dbReference type="InterPro" id="IPR012416">
    <property type="entry name" value="CBP60"/>
</dbReference>
<keyword evidence="6" id="KW-0804">Transcription</keyword>
<gene>
    <name evidence="12" type="primary">psbO</name>
    <name evidence="12" type="ORF">g.95039</name>
</gene>
<dbReference type="PANTHER" id="PTHR31713:SF42">
    <property type="entry name" value="PROTEIN SAR DEFICIENT 1"/>
    <property type="match status" value="1"/>
</dbReference>
<dbReference type="Pfam" id="PF20451">
    <property type="entry name" value="Calmod_bind_M"/>
    <property type="match status" value="1"/>
</dbReference>
<evidence type="ECO:0000313" key="12">
    <source>
        <dbReference type="EMBL" id="JAT60820.1"/>
    </source>
</evidence>
<dbReference type="InterPro" id="IPR046831">
    <property type="entry name" value="Calmodulin_bind_N"/>
</dbReference>
<keyword evidence="5" id="KW-0010">Activator</keyword>
<evidence type="ECO:0000256" key="2">
    <source>
        <dbReference type="ARBA" id="ARBA00007214"/>
    </source>
</evidence>
<evidence type="ECO:0000256" key="3">
    <source>
        <dbReference type="ARBA" id="ARBA00023015"/>
    </source>
</evidence>
<reference evidence="12" key="1">
    <citation type="submission" date="2015-07" db="EMBL/GenBank/DDBJ databases">
        <title>Transcriptome Assembly of Anthurium amnicola.</title>
        <authorList>
            <person name="Suzuki J."/>
        </authorList>
    </citation>
    <scope>NUCLEOTIDE SEQUENCE</scope>
</reference>
<proteinExistence type="inferred from homology"/>
<evidence type="ECO:0000259" key="10">
    <source>
        <dbReference type="Pfam" id="PF20451"/>
    </source>
</evidence>
<dbReference type="EMBL" id="GDJX01007116">
    <property type="protein sequence ID" value="JAT60820.1"/>
    <property type="molecule type" value="Transcribed_RNA"/>
</dbReference>
<protein>
    <submittedName>
        <fullName evidence="12">Photosystem II manganese-stabilizing polypeptide</fullName>
    </submittedName>
</protein>
<feature type="domain" description="Calmodulin binding protein C-terminal" evidence="11">
    <location>
        <begin position="337"/>
        <end position="396"/>
    </location>
</feature>
<comment type="subcellular location">
    <subcellularLocation>
        <location evidence="1">Nucleus</location>
    </subcellularLocation>
</comment>
<dbReference type="Pfam" id="PF07887">
    <property type="entry name" value="Calmodulin_bind"/>
    <property type="match status" value="1"/>
</dbReference>
<dbReference type="InterPro" id="IPR046829">
    <property type="entry name" value="Calmod_bind_C"/>
</dbReference>
<evidence type="ECO:0000256" key="5">
    <source>
        <dbReference type="ARBA" id="ARBA00023159"/>
    </source>
</evidence>
<keyword evidence="7" id="KW-0539">Nucleus</keyword>
<dbReference type="InterPro" id="IPR046830">
    <property type="entry name" value="Calmod_bind_M"/>
</dbReference>
<organism evidence="12">
    <name type="scientific">Anthurium amnicola</name>
    <dbReference type="NCBI Taxonomy" id="1678845"/>
    <lineage>
        <taxon>Eukaryota</taxon>
        <taxon>Viridiplantae</taxon>
        <taxon>Streptophyta</taxon>
        <taxon>Embryophyta</taxon>
        <taxon>Tracheophyta</taxon>
        <taxon>Spermatophyta</taxon>
        <taxon>Magnoliopsida</taxon>
        <taxon>Liliopsida</taxon>
        <taxon>Araceae</taxon>
        <taxon>Pothoideae</taxon>
        <taxon>Potheae</taxon>
        <taxon>Anthurium</taxon>
    </lineage>
</organism>
<feature type="domain" description="Calmodulin binding protein central" evidence="10">
    <location>
        <begin position="267"/>
        <end position="332"/>
    </location>
</feature>
<dbReference type="PANTHER" id="PTHR31713">
    <property type="entry name" value="OS02G0177800 PROTEIN"/>
    <property type="match status" value="1"/>
</dbReference>
<evidence type="ECO:0000259" key="9">
    <source>
        <dbReference type="Pfam" id="PF07887"/>
    </source>
</evidence>
<keyword evidence="3" id="KW-0805">Transcription regulation</keyword>
<evidence type="ECO:0000256" key="4">
    <source>
        <dbReference type="ARBA" id="ARBA00023125"/>
    </source>
</evidence>
<dbReference type="Pfam" id="PF20452">
    <property type="entry name" value="Calmod_bind_C"/>
    <property type="match status" value="1"/>
</dbReference>
<evidence type="ECO:0000256" key="6">
    <source>
        <dbReference type="ARBA" id="ARBA00023163"/>
    </source>
</evidence>
<evidence type="ECO:0000259" key="11">
    <source>
        <dbReference type="Pfam" id="PF20452"/>
    </source>
</evidence>
<feature type="non-terminal residue" evidence="12">
    <location>
        <position position="1"/>
    </location>
</feature>
<sequence>LSLSLSHHPAPGQSNTRMAAKRLRDDADSDRDSDESSDDKRMRTVPSISTVFRDAMAVRTLQNFVVALEPLLRKVVNEEVERGLVQGTRSLQRSPVRQIKAEEAPTLQLIFSESLSLPVFTGSKIEDVEKNPLRVLLVDTRSGSRSPVSPPSPVRVEIVALKGDFPRDDDQVWTSDEFERSIVKERTGKRPLLAGDVLLTLRDGSCTIGELSVTDNSSWIRSRCFRLGARVLPGSCNGLKIKEAMTQPFMVKDHRGELYRKHHPPRLNDEVWRLERIGKDGVFHRKLHAEGIDTVQGFVKLSVVDEERLRKILGVGMSDKMWEGTIEHAKTCDMGNKCYLYRTPRCALLLNPVCKVQLIAIDGQTYLPHSLHPGQRAFVDQLVLEAYKHWGQLEEVDEAFGRATFLQQCNVMPHIAMAPSSSSMMYQPTNQQDIPTSTYQSGGLDLEAINGCVQLEFGGWIQKPGHSEVPIHRSSDAYDMLDFSSNEDEESNPSQGYSGGF</sequence>
<feature type="domain" description="Calmodulin binding protein-like N-terminal" evidence="9">
    <location>
        <begin position="107"/>
        <end position="254"/>
    </location>
</feature>
<evidence type="ECO:0000256" key="7">
    <source>
        <dbReference type="ARBA" id="ARBA00023242"/>
    </source>
</evidence>
<dbReference type="GO" id="GO:0080142">
    <property type="term" value="P:regulation of salicylic acid biosynthetic process"/>
    <property type="evidence" value="ECO:0007669"/>
    <property type="project" value="TreeGrafter"/>
</dbReference>
<dbReference type="GO" id="GO:0003700">
    <property type="term" value="F:DNA-binding transcription factor activity"/>
    <property type="evidence" value="ECO:0007669"/>
    <property type="project" value="TreeGrafter"/>
</dbReference>